<feature type="non-terminal residue" evidence="1">
    <location>
        <position position="1"/>
    </location>
</feature>
<protein>
    <submittedName>
        <fullName evidence="1">Uncharacterized protein</fullName>
    </submittedName>
</protein>
<dbReference type="Proteomes" id="UP000050411">
    <property type="component" value="Unassembled WGS sequence"/>
</dbReference>
<dbReference type="EMBL" id="LJQB01000001">
    <property type="protein sequence ID" value="KPW87964.1"/>
    <property type="molecule type" value="Genomic_DNA"/>
</dbReference>
<organism evidence="1 2">
    <name type="scientific">Pseudomonas congelans</name>
    <dbReference type="NCBI Taxonomy" id="200452"/>
    <lineage>
        <taxon>Bacteria</taxon>
        <taxon>Pseudomonadati</taxon>
        <taxon>Pseudomonadota</taxon>
        <taxon>Gammaproteobacteria</taxon>
        <taxon>Pseudomonadales</taxon>
        <taxon>Pseudomonadaceae</taxon>
        <taxon>Pseudomonas</taxon>
    </lineage>
</organism>
<dbReference type="AlphaFoldDB" id="A0A0P9NSN6"/>
<gene>
    <name evidence="1" type="ORF">ALO92_04333</name>
</gene>
<comment type="caution">
    <text evidence="1">The sequence shown here is derived from an EMBL/GenBank/DDBJ whole genome shotgun (WGS) entry which is preliminary data.</text>
</comment>
<reference evidence="1 2" key="1">
    <citation type="submission" date="2015-09" db="EMBL/GenBank/DDBJ databases">
        <title>Genome announcement of multiple Pseudomonas syringae strains.</title>
        <authorList>
            <person name="Thakur S."/>
            <person name="Wang P.W."/>
            <person name="Gong Y."/>
            <person name="Weir B.S."/>
            <person name="Guttman D.S."/>
        </authorList>
    </citation>
    <scope>NUCLEOTIDE SEQUENCE [LARGE SCALE GENOMIC DNA]</scope>
    <source>
        <strain evidence="1 2">ICMP19117</strain>
    </source>
</reference>
<dbReference type="PATRIC" id="fig|200452.3.peg.293"/>
<evidence type="ECO:0000313" key="1">
    <source>
        <dbReference type="EMBL" id="KPW87964.1"/>
    </source>
</evidence>
<sequence length="46" mass="5144">PQRAIHGPVRLAWRPARLPPDQRQDSAVTYVALCVVSAIAKKTHLR</sequence>
<proteinExistence type="predicted"/>
<accession>A0A0P9NSN6</accession>
<name>A0A0P9NSN6_9PSED</name>
<evidence type="ECO:0000313" key="2">
    <source>
        <dbReference type="Proteomes" id="UP000050411"/>
    </source>
</evidence>